<dbReference type="SUPFAM" id="SSF53067">
    <property type="entry name" value="Actin-like ATPase domain"/>
    <property type="match status" value="2"/>
</dbReference>
<dbReference type="PANTHER" id="PTHR43095">
    <property type="entry name" value="SUGAR KINASE"/>
    <property type="match status" value="1"/>
</dbReference>
<evidence type="ECO:0000259" key="4">
    <source>
        <dbReference type="Pfam" id="PF00370"/>
    </source>
</evidence>
<organism evidence="6 7">
    <name type="scientific">Blautia hominis</name>
    <dbReference type="NCBI Taxonomy" id="2025493"/>
    <lineage>
        <taxon>Bacteria</taxon>
        <taxon>Bacillati</taxon>
        <taxon>Bacillota</taxon>
        <taxon>Clostridia</taxon>
        <taxon>Lachnospirales</taxon>
        <taxon>Lachnospiraceae</taxon>
        <taxon>Blautia</taxon>
    </lineage>
</organism>
<name>A0ABQ0B8N5_9FIRM</name>
<dbReference type="Pfam" id="PF00370">
    <property type="entry name" value="FGGY_N"/>
    <property type="match status" value="1"/>
</dbReference>
<comment type="caution">
    <text evidence="6">The sequence shown here is derived from an EMBL/GenBank/DDBJ whole genome shotgun (WGS) entry which is preliminary data.</text>
</comment>
<evidence type="ECO:0000256" key="1">
    <source>
        <dbReference type="ARBA" id="ARBA00009156"/>
    </source>
</evidence>
<dbReference type="InterPro" id="IPR000577">
    <property type="entry name" value="Carb_kinase_FGGY"/>
</dbReference>
<feature type="domain" description="Carbohydrate kinase FGGY N-terminal" evidence="4">
    <location>
        <begin position="3"/>
        <end position="247"/>
    </location>
</feature>
<protein>
    <submittedName>
        <fullName evidence="6">FGGY-family carbohydrate kinase</fullName>
    </submittedName>
</protein>
<keyword evidence="7" id="KW-1185">Reference proteome</keyword>
<accession>A0ABQ0B8N5</accession>
<dbReference type="RefSeq" id="WP_104805175.1">
    <property type="nucleotide sequence ID" value="NZ_BAABYW010000001.1"/>
</dbReference>
<evidence type="ECO:0000256" key="3">
    <source>
        <dbReference type="ARBA" id="ARBA00022777"/>
    </source>
</evidence>
<dbReference type="Gene3D" id="3.30.420.40">
    <property type="match status" value="2"/>
</dbReference>
<dbReference type="Proteomes" id="UP001600943">
    <property type="component" value="Unassembled WGS sequence"/>
</dbReference>
<dbReference type="InterPro" id="IPR018484">
    <property type="entry name" value="FGGY_N"/>
</dbReference>
<reference evidence="6 7" key="1">
    <citation type="submission" date="2024-04" db="EMBL/GenBank/DDBJ databases">
        <title>Defined microbial consortia suppress multidrug-resistant proinflammatory Enterobacteriaceae via ecological control.</title>
        <authorList>
            <person name="Furuichi M."/>
            <person name="Kawaguchi T."/>
            <person name="Pust M."/>
            <person name="Yasuma K."/>
            <person name="Plichta D."/>
            <person name="Hasegawa N."/>
            <person name="Ohya T."/>
            <person name="Bhattarai S."/>
            <person name="Sasajima S."/>
            <person name="Aoto Y."/>
            <person name="Tuganbaev T."/>
            <person name="Yaginuma M."/>
            <person name="Ueda M."/>
            <person name="Okahashi N."/>
            <person name="Amafuji K."/>
            <person name="Kiridooshi Y."/>
            <person name="Sugita K."/>
            <person name="Strazar M."/>
            <person name="Skelly A."/>
            <person name="Suda W."/>
            <person name="Hattori M."/>
            <person name="Nakamoto N."/>
            <person name="Caballero S."/>
            <person name="Norman J."/>
            <person name="Olle B."/>
            <person name="Tanoue T."/>
            <person name="Arita M."/>
            <person name="Bucci V."/>
            <person name="Atarashi K."/>
            <person name="Xavier R."/>
            <person name="Honda K."/>
        </authorList>
    </citation>
    <scope>NUCLEOTIDE SEQUENCE [LARGE SCALE GENOMIC DNA]</scope>
    <source>
        <strain evidence="7">k04-0078-D8-1</strain>
    </source>
</reference>
<comment type="similarity">
    <text evidence="1">Belongs to the FGGY kinase family.</text>
</comment>
<dbReference type="PANTHER" id="PTHR43095:SF5">
    <property type="entry name" value="XYLULOSE KINASE"/>
    <property type="match status" value="1"/>
</dbReference>
<dbReference type="InterPro" id="IPR050406">
    <property type="entry name" value="FGGY_Carb_Kinase"/>
</dbReference>
<dbReference type="CDD" id="cd07783">
    <property type="entry name" value="ASKHA_NBD_FGGY_SePSK_AtXK1-like"/>
    <property type="match status" value="1"/>
</dbReference>
<evidence type="ECO:0000313" key="6">
    <source>
        <dbReference type="EMBL" id="GAA6407807.1"/>
    </source>
</evidence>
<evidence type="ECO:0000256" key="2">
    <source>
        <dbReference type="ARBA" id="ARBA00022679"/>
    </source>
</evidence>
<dbReference type="InterPro" id="IPR043129">
    <property type="entry name" value="ATPase_NBD"/>
</dbReference>
<gene>
    <name evidence="6" type="ORF">K040078D81_19240</name>
</gene>
<dbReference type="GO" id="GO:0016301">
    <property type="term" value="F:kinase activity"/>
    <property type="evidence" value="ECO:0007669"/>
    <property type="project" value="UniProtKB-KW"/>
</dbReference>
<proteinExistence type="inferred from homology"/>
<keyword evidence="2" id="KW-0808">Transferase</keyword>
<evidence type="ECO:0000313" key="7">
    <source>
        <dbReference type="Proteomes" id="UP001600943"/>
    </source>
</evidence>
<sequence length="485" mass="53238">MLFLGIDLGTQGARGIVCDERGKVFAQGTCNFGSLNTSCKEGQYEQAPIMWWNAVKQVITECMDSLLQTGRKPSQIRAITVDGTSGTIVLLDKEKRPLRDALLYNDMRAAAQAEKIHRYAGELEKKMGYLFNASFALPKVLWIKEEEPYVYEKARHMVHQSDYIVGMLTGEYGVTDYSNALKSGFDLKEEEWPKLLDVLGLDRTIFPSVIPPGQGIGTITKRAAVEFGLSTDTVVAAGATDGYVSAISTGAVRRGDWASVIGTTMVLKGVTEKLLCDAGGSSYSHKLPSGDWMFGGASNIGGRCLNDSFDKEQFEMWNRGVMDVIPTKVISYPLHGRGERFPFLDPEAKAFVLGDISDPQIHYAALMEGVAYAERFALEHMQHCGAAVGNEIYTTGGACSSSEWLQIRASVLDRVLKVPEHTGAAIGCAILAASASCYGSLTEAAGHMVSYRKIIEPVHRLIAAYDQLYQRAFQAYKERYRVTVR</sequence>
<dbReference type="InterPro" id="IPR018485">
    <property type="entry name" value="FGGY_C"/>
</dbReference>
<keyword evidence="3 6" id="KW-0418">Kinase</keyword>
<feature type="domain" description="Carbohydrate kinase FGGY C-terminal" evidence="5">
    <location>
        <begin position="319"/>
        <end position="435"/>
    </location>
</feature>
<evidence type="ECO:0000259" key="5">
    <source>
        <dbReference type="Pfam" id="PF02782"/>
    </source>
</evidence>
<dbReference type="PIRSF" id="PIRSF000538">
    <property type="entry name" value="GlpK"/>
    <property type="match status" value="1"/>
</dbReference>
<dbReference type="EMBL" id="BAABYW010000001">
    <property type="protein sequence ID" value="GAA6407807.1"/>
    <property type="molecule type" value="Genomic_DNA"/>
</dbReference>
<dbReference type="Pfam" id="PF02782">
    <property type="entry name" value="FGGY_C"/>
    <property type="match status" value="1"/>
</dbReference>